<accession>X1C1A2</accession>
<gene>
    <name evidence="1" type="ORF">S01H4_48044</name>
</gene>
<comment type="caution">
    <text evidence="1">The sequence shown here is derived from an EMBL/GenBank/DDBJ whole genome shotgun (WGS) entry which is preliminary data.</text>
</comment>
<name>X1C1A2_9ZZZZ</name>
<reference evidence="1" key="1">
    <citation type="journal article" date="2014" name="Front. Microbiol.">
        <title>High frequency of phylogenetically diverse reductive dehalogenase-homologous genes in deep subseafloor sedimentary metagenomes.</title>
        <authorList>
            <person name="Kawai M."/>
            <person name="Futagami T."/>
            <person name="Toyoda A."/>
            <person name="Takaki Y."/>
            <person name="Nishi S."/>
            <person name="Hori S."/>
            <person name="Arai W."/>
            <person name="Tsubouchi T."/>
            <person name="Morono Y."/>
            <person name="Uchiyama I."/>
            <person name="Ito T."/>
            <person name="Fujiyama A."/>
            <person name="Inagaki F."/>
            <person name="Takami H."/>
        </authorList>
    </citation>
    <scope>NUCLEOTIDE SEQUENCE</scope>
    <source>
        <strain evidence="1">Expedition CK06-06</strain>
    </source>
</reference>
<protein>
    <submittedName>
        <fullName evidence="1">Uncharacterized protein</fullName>
    </submittedName>
</protein>
<proteinExistence type="predicted"/>
<dbReference type="EMBL" id="BART01027041">
    <property type="protein sequence ID" value="GAG90238.1"/>
    <property type="molecule type" value="Genomic_DNA"/>
</dbReference>
<sequence>KDKTVLDIGSNAGYFLFKLINKGPKLLPM</sequence>
<feature type="non-terminal residue" evidence="1">
    <location>
        <position position="1"/>
    </location>
</feature>
<evidence type="ECO:0000313" key="1">
    <source>
        <dbReference type="EMBL" id="GAG90238.1"/>
    </source>
</evidence>
<dbReference type="AlphaFoldDB" id="X1C1A2"/>
<organism evidence="1">
    <name type="scientific">marine sediment metagenome</name>
    <dbReference type="NCBI Taxonomy" id="412755"/>
    <lineage>
        <taxon>unclassified sequences</taxon>
        <taxon>metagenomes</taxon>
        <taxon>ecological metagenomes</taxon>
    </lineage>
</organism>